<proteinExistence type="predicted"/>
<feature type="region of interest" description="Disordered" evidence="1">
    <location>
        <begin position="1"/>
        <end position="21"/>
    </location>
</feature>
<dbReference type="AlphaFoldDB" id="A0A679HAD6"/>
<evidence type="ECO:0008006" key="4">
    <source>
        <dbReference type="Google" id="ProtNLM"/>
    </source>
</evidence>
<reference evidence="2 3" key="1">
    <citation type="submission" date="2020-02" db="EMBL/GenBank/DDBJ databases">
        <title>Whole-genome sequencing and comparative analysis of the genomes of Bacteroides thetaiotaomicron and Escherichia coli isolated from a healthy resident in Vietnam.</title>
        <authorList>
            <person name="Mohsin M."/>
            <person name="Tanaka K."/>
            <person name="Kawahara R."/>
            <person name="Kondo S."/>
            <person name="Noguchi H."/>
            <person name="Motooka D."/>
            <person name="Nakamura S."/>
            <person name="Khong D.T."/>
            <person name="Nguyen T.N."/>
            <person name="Tran H.T."/>
            <person name="Yamamoto Y."/>
        </authorList>
    </citation>
    <scope>NUCLEOTIDE SEQUENCE [LARGE SCALE GENOMIC DNA]</scope>
    <source>
        <strain evidence="2 3">F9-2</strain>
    </source>
</reference>
<dbReference type="Proteomes" id="UP000500882">
    <property type="component" value="Chromosome"/>
</dbReference>
<dbReference type="InterPro" id="IPR045788">
    <property type="entry name" value="MobC_2"/>
</dbReference>
<accession>A0A679HAD6</accession>
<sequence length="151" mass="17821">MIMEQKKKYQHNGGRKPKLDPRTHRYSLNLDDVENAKFLAFYDQSGYKVKAHFIKNCIFGKSFKVLRIDKSKVDYYIQLSQLFSQFRSIGILYNQTVKELHSNFSEKKALALLYKLEHYTVELVKTNQQIIVLTKQFEASYKEEGIISVEK</sequence>
<dbReference type="NCBIfam" id="NF041324">
    <property type="entry name" value="Bacteroid_MobA"/>
    <property type="match status" value="1"/>
</dbReference>
<dbReference type="EMBL" id="AP022660">
    <property type="protein sequence ID" value="BCA50010.1"/>
    <property type="molecule type" value="Genomic_DNA"/>
</dbReference>
<evidence type="ECO:0000256" key="1">
    <source>
        <dbReference type="SAM" id="MobiDB-lite"/>
    </source>
</evidence>
<dbReference type="Pfam" id="PF19514">
    <property type="entry name" value="MobC_2"/>
    <property type="match status" value="1"/>
</dbReference>
<gene>
    <name evidence="2" type="ORF">BatF92_19520</name>
</gene>
<name>A0A679HAD6_BACT4</name>
<evidence type="ECO:0000313" key="2">
    <source>
        <dbReference type="EMBL" id="BCA50010.1"/>
    </source>
</evidence>
<protein>
    <recommendedName>
        <fullName evidence="4">MobA protein</fullName>
    </recommendedName>
</protein>
<evidence type="ECO:0000313" key="3">
    <source>
        <dbReference type="Proteomes" id="UP000500882"/>
    </source>
</evidence>
<organism evidence="2 3">
    <name type="scientific">Bacteroides thetaiotaomicron</name>
    <dbReference type="NCBI Taxonomy" id="818"/>
    <lineage>
        <taxon>Bacteria</taxon>
        <taxon>Pseudomonadati</taxon>
        <taxon>Bacteroidota</taxon>
        <taxon>Bacteroidia</taxon>
        <taxon>Bacteroidales</taxon>
        <taxon>Bacteroidaceae</taxon>
        <taxon>Bacteroides</taxon>
    </lineage>
</organism>